<gene>
    <name evidence="2" type="ORF">AAE961_07345</name>
</gene>
<dbReference type="EMBL" id="JBEWZF010000002">
    <property type="protein sequence ID" value="MFL0298680.1"/>
    <property type="molecule type" value="Genomic_DNA"/>
</dbReference>
<evidence type="ECO:0000256" key="1">
    <source>
        <dbReference type="SAM" id="SignalP"/>
    </source>
</evidence>
<comment type="caution">
    <text evidence="2">The sequence shown here is derived from an EMBL/GenBank/DDBJ whole genome shotgun (WGS) entry which is preliminary data.</text>
</comment>
<proteinExistence type="predicted"/>
<organism evidence="2 3">
    <name type="scientific">Aquirufa novilacunae</name>
    <dbReference type="NCBI Taxonomy" id="3139305"/>
    <lineage>
        <taxon>Bacteria</taxon>
        <taxon>Pseudomonadati</taxon>
        <taxon>Bacteroidota</taxon>
        <taxon>Cytophagia</taxon>
        <taxon>Cytophagales</taxon>
        <taxon>Flectobacillaceae</taxon>
        <taxon>Aquirufa</taxon>
    </lineage>
</organism>
<keyword evidence="3" id="KW-1185">Reference proteome</keyword>
<keyword evidence="1" id="KW-0732">Signal</keyword>
<dbReference type="Proteomes" id="UP001623553">
    <property type="component" value="Unassembled WGS sequence"/>
</dbReference>
<protein>
    <submittedName>
        <fullName evidence="2">Uncharacterized protein</fullName>
    </submittedName>
</protein>
<dbReference type="SUPFAM" id="SSF56935">
    <property type="entry name" value="Porins"/>
    <property type="match status" value="1"/>
</dbReference>
<evidence type="ECO:0000313" key="2">
    <source>
        <dbReference type="EMBL" id="MFL0298680.1"/>
    </source>
</evidence>
<evidence type="ECO:0000313" key="3">
    <source>
        <dbReference type="Proteomes" id="UP001623553"/>
    </source>
</evidence>
<dbReference type="RefSeq" id="WP_406800474.1">
    <property type="nucleotide sequence ID" value="NZ_JBEWZF010000002.1"/>
</dbReference>
<name>A0ABW8U3S4_9BACT</name>
<accession>A0ABW8U3S4</accession>
<feature type="chain" id="PRO_5047464401" evidence="1">
    <location>
        <begin position="19"/>
        <end position="231"/>
    </location>
</feature>
<sequence>MKKVLFFLLISFMGFSQQNFFNVPSSDMTKAKHVFFQQQLNFISAGFQSSTTFCYGLGKNYEIGINVIGVTVDYAASLQDNAGTFMVVNGQKKWDVSPAFSAALGGQIGLSSLAEGGTYAYSNGVYKLENTKLVGGLYYTSDAYFGPESRGIGTSGVLGKFGFQAGIERNLWKEKLLFQADFISGKHSLGEVVIGGAYFISKNLVLSAGYQKPTMGSKSQDAVVFEITYIP</sequence>
<reference evidence="2 3" key="1">
    <citation type="submission" date="2024-07" db="EMBL/GenBank/DDBJ databases">
        <authorList>
            <person name="Pitt A."/>
            <person name="Hahn M.W."/>
        </authorList>
    </citation>
    <scope>NUCLEOTIDE SEQUENCE [LARGE SCALE GENOMIC DNA]</scope>
    <source>
        <strain evidence="2 3">2-BAHN-186B</strain>
    </source>
</reference>
<feature type="signal peptide" evidence="1">
    <location>
        <begin position="1"/>
        <end position="18"/>
    </location>
</feature>